<accession>A0A667XRJ8</accession>
<gene>
    <name evidence="15" type="primary">DNAJC30</name>
</gene>
<evidence type="ECO:0000256" key="3">
    <source>
        <dbReference type="ARBA" id="ARBA00022792"/>
    </source>
</evidence>
<dbReference type="InterPro" id="IPR053025">
    <property type="entry name" value="Mito_ATP_Synthase-Asso"/>
</dbReference>
<dbReference type="FunFam" id="1.10.287.110:FF:000060">
    <property type="entry name" value="DnaJ (Hsp40) homolog, subfamily C, member 30"/>
    <property type="match status" value="1"/>
</dbReference>
<reference evidence="15" key="2">
    <citation type="submission" date="2025-08" db="UniProtKB">
        <authorList>
            <consortium name="Ensembl"/>
        </authorList>
    </citation>
    <scope>IDENTIFICATION</scope>
</reference>
<evidence type="ECO:0000259" key="14">
    <source>
        <dbReference type="PROSITE" id="PS50076"/>
    </source>
</evidence>
<keyword evidence="3" id="KW-0999">Mitochondrion inner membrane</keyword>
<reference evidence="15" key="3">
    <citation type="submission" date="2025-09" db="UniProtKB">
        <authorList>
            <consortium name="Ensembl"/>
        </authorList>
    </citation>
    <scope>IDENTIFICATION</scope>
</reference>
<keyword evidence="6" id="KW-0496">Mitochondrion</keyword>
<keyword evidence="16" id="KW-1185">Reference proteome</keyword>
<dbReference type="SMART" id="SM00271">
    <property type="entry name" value="DnaJ"/>
    <property type="match status" value="1"/>
</dbReference>
<comment type="subcellular location">
    <subcellularLocation>
        <location evidence="1">Mitochondrion inner membrane</location>
        <topology evidence="1">Single-pass membrane protein</topology>
    </subcellularLocation>
</comment>
<evidence type="ECO:0000256" key="4">
    <source>
        <dbReference type="ARBA" id="ARBA00022946"/>
    </source>
</evidence>
<dbReference type="GeneTree" id="ENSGT00510000048685"/>
<keyword evidence="4" id="KW-0809">Transit peptide</keyword>
<dbReference type="InParanoid" id="A0A667XRJ8"/>
<evidence type="ECO:0000256" key="2">
    <source>
        <dbReference type="ARBA" id="ARBA00022692"/>
    </source>
</evidence>
<dbReference type="Ensembl" id="ENSMMDT00005020781.1">
    <property type="protein sequence ID" value="ENSMMDP00005020305.1"/>
    <property type="gene ID" value="ENSMMDG00005009999.1"/>
</dbReference>
<feature type="region of interest" description="Disordered" evidence="12">
    <location>
        <begin position="121"/>
        <end position="146"/>
    </location>
</feature>
<dbReference type="Proteomes" id="UP000472263">
    <property type="component" value="Chromosome 22"/>
</dbReference>
<evidence type="ECO:0000256" key="10">
    <source>
        <dbReference type="ARBA" id="ARBA00065070"/>
    </source>
</evidence>
<dbReference type="PANTHER" id="PTHR44873:SF1">
    <property type="entry name" value="DNAJ HOMOLOG SUBFAMILY C MEMBER 30, MITOCHONDRIAL"/>
    <property type="match status" value="1"/>
</dbReference>
<keyword evidence="2" id="KW-0812">Transmembrane</keyword>
<evidence type="ECO:0000256" key="8">
    <source>
        <dbReference type="ARBA" id="ARBA00023186"/>
    </source>
</evidence>
<protein>
    <recommendedName>
        <fullName evidence="11">DnaJ homolog subfamily C member 30, mitochondrial</fullName>
    </recommendedName>
</protein>
<dbReference type="PRINTS" id="PR00625">
    <property type="entry name" value="JDOMAIN"/>
</dbReference>
<evidence type="ECO:0000256" key="7">
    <source>
        <dbReference type="ARBA" id="ARBA00023136"/>
    </source>
</evidence>
<dbReference type="CDD" id="cd06257">
    <property type="entry name" value="DnaJ"/>
    <property type="match status" value="1"/>
</dbReference>
<dbReference type="Pfam" id="PF00226">
    <property type="entry name" value="DnaJ"/>
    <property type="match status" value="1"/>
</dbReference>
<reference evidence="15" key="1">
    <citation type="submission" date="2019-06" db="EMBL/GenBank/DDBJ databases">
        <authorList>
            <consortium name="Wellcome Sanger Institute Data Sharing"/>
        </authorList>
    </citation>
    <scope>NUCLEOTIDE SEQUENCE [LARGE SCALE GENOMIC DNA]</scope>
</reference>
<feature type="signal peptide" evidence="13">
    <location>
        <begin position="1"/>
        <end position="22"/>
    </location>
</feature>
<evidence type="ECO:0000256" key="11">
    <source>
        <dbReference type="ARBA" id="ARBA00070112"/>
    </source>
</evidence>
<dbReference type="AlphaFoldDB" id="A0A667XRJ8"/>
<evidence type="ECO:0000256" key="5">
    <source>
        <dbReference type="ARBA" id="ARBA00022989"/>
    </source>
</evidence>
<feature type="chain" id="PRO_5025506810" description="DnaJ homolog subfamily C member 30, mitochondrial" evidence="13">
    <location>
        <begin position="23"/>
        <end position="227"/>
    </location>
</feature>
<evidence type="ECO:0000256" key="6">
    <source>
        <dbReference type="ARBA" id="ARBA00023128"/>
    </source>
</evidence>
<dbReference type="InterPro" id="IPR001623">
    <property type="entry name" value="DnaJ_domain"/>
</dbReference>
<comment type="function">
    <text evidence="9">Mitochondrial protein enriched in neurons that acts as a regulator of mitochondrial respiration. Associates with the ATP synthase complex and facilitates ATP synthesis. May be a chaperone protein involved in the turnover of the subunits of mitochondrial complex I N-module. It facilitates the degradation of N-module subunits damaged by oxidative stress, and contributes to complex I functional efficiency.</text>
</comment>
<comment type="subunit">
    <text evidence="10">Associates with the ATP synthase complex. Interacts with MT-ATP6; interaction is direct. Interacts with ATP5MC2; interaction is direct.</text>
</comment>
<evidence type="ECO:0000256" key="13">
    <source>
        <dbReference type="SAM" id="SignalP"/>
    </source>
</evidence>
<organism evidence="15 16">
    <name type="scientific">Myripristis murdjan</name>
    <name type="common">pinecone soldierfish</name>
    <dbReference type="NCBI Taxonomy" id="586833"/>
    <lineage>
        <taxon>Eukaryota</taxon>
        <taxon>Metazoa</taxon>
        <taxon>Chordata</taxon>
        <taxon>Craniata</taxon>
        <taxon>Vertebrata</taxon>
        <taxon>Euteleostomi</taxon>
        <taxon>Actinopterygii</taxon>
        <taxon>Neopterygii</taxon>
        <taxon>Teleostei</taxon>
        <taxon>Neoteleostei</taxon>
        <taxon>Acanthomorphata</taxon>
        <taxon>Holocentriformes</taxon>
        <taxon>Holocentridae</taxon>
        <taxon>Myripristis</taxon>
    </lineage>
</organism>
<keyword evidence="8" id="KW-0143">Chaperone</keyword>
<dbReference type="Gene3D" id="1.10.287.110">
    <property type="entry name" value="DnaJ domain"/>
    <property type="match status" value="1"/>
</dbReference>
<keyword evidence="7" id="KW-0472">Membrane</keyword>
<evidence type="ECO:0000256" key="12">
    <source>
        <dbReference type="SAM" id="MobiDB-lite"/>
    </source>
</evidence>
<keyword evidence="13" id="KW-0732">Signal</keyword>
<dbReference type="SUPFAM" id="SSF46565">
    <property type="entry name" value="Chaperone J-domain"/>
    <property type="match status" value="1"/>
</dbReference>
<proteinExistence type="predicted"/>
<evidence type="ECO:0000256" key="9">
    <source>
        <dbReference type="ARBA" id="ARBA00058822"/>
    </source>
</evidence>
<dbReference type="PANTHER" id="PTHR44873">
    <property type="entry name" value="DNAJ HOMOLOG SUBFAMILY C MEMBER 30, MITOCHONDRIAL"/>
    <property type="match status" value="1"/>
</dbReference>
<keyword evidence="5" id="KW-1133">Transmembrane helix</keyword>
<evidence type="ECO:0000313" key="15">
    <source>
        <dbReference type="Ensembl" id="ENSMMDP00005020305.1"/>
    </source>
</evidence>
<name>A0A667XRJ8_9TELE</name>
<sequence>RRITPAEANLLFLIWTWCFLKGERLMCLPSRAYNTSGERSEPLYKTKTGYYDILEVSPNATQAQIKTAYYKQSFIYHPDKNAGSEEATVRFSEISEAYTVLGNKALRKRYDRGLLSQSDLTRATKPSVKDASGSGGGGSKQATTRRSVVGTDKSVFDFDKFIKAHYSEQFQRDKNIRMRKEEMLRKKTEAVSIIDDTNSLNFRVGLHDINKISYLDIYTHCLNSDTI</sequence>
<dbReference type="GO" id="GO:0005743">
    <property type="term" value="C:mitochondrial inner membrane"/>
    <property type="evidence" value="ECO:0007669"/>
    <property type="project" value="UniProtKB-SubCell"/>
</dbReference>
<dbReference type="PROSITE" id="PS50076">
    <property type="entry name" value="DNAJ_2"/>
    <property type="match status" value="1"/>
</dbReference>
<evidence type="ECO:0000256" key="1">
    <source>
        <dbReference type="ARBA" id="ARBA00004434"/>
    </source>
</evidence>
<evidence type="ECO:0000313" key="16">
    <source>
        <dbReference type="Proteomes" id="UP000472263"/>
    </source>
</evidence>
<feature type="domain" description="J" evidence="14">
    <location>
        <begin position="49"/>
        <end position="114"/>
    </location>
</feature>
<dbReference type="InterPro" id="IPR036869">
    <property type="entry name" value="J_dom_sf"/>
</dbReference>